<reference evidence="9" key="1">
    <citation type="submission" date="2022-01" db="EMBL/GenBank/DDBJ databases">
        <authorList>
            <person name="King R."/>
        </authorList>
    </citation>
    <scope>NUCLEOTIDE SEQUENCE</scope>
</reference>
<feature type="domain" description="Cation/H+ exchanger transmembrane" evidence="8">
    <location>
        <begin position="155"/>
        <end position="531"/>
    </location>
</feature>
<feature type="transmembrane region" description="Helical" evidence="7">
    <location>
        <begin position="518"/>
        <end position="540"/>
    </location>
</feature>
<keyword evidence="3 7" id="KW-0812">Transmembrane</keyword>
<accession>A0A9P0DT70</accession>
<feature type="transmembrane region" description="Helical" evidence="7">
    <location>
        <begin position="227"/>
        <end position="250"/>
    </location>
</feature>
<dbReference type="InterPro" id="IPR051843">
    <property type="entry name" value="CPA1_transporter"/>
</dbReference>
<feature type="transmembrane region" description="Helical" evidence="7">
    <location>
        <begin position="289"/>
        <end position="312"/>
    </location>
</feature>
<dbReference type="InterPro" id="IPR038770">
    <property type="entry name" value="Na+/solute_symporter_sf"/>
</dbReference>
<feature type="region of interest" description="Disordered" evidence="6">
    <location>
        <begin position="1"/>
        <end position="60"/>
    </location>
</feature>
<feature type="transmembrane region" description="Helical" evidence="7">
    <location>
        <begin position="479"/>
        <end position="498"/>
    </location>
</feature>
<comment type="similarity">
    <text evidence="2">Belongs to the monovalent cation:proton antiporter 1 (CPA1) transporter (TC 2.A.36) family.</text>
</comment>
<dbReference type="InterPro" id="IPR006153">
    <property type="entry name" value="Cation/H_exchanger_TM"/>
</dbReference>
<feature type="compositionally biased region" description="Polar residues" evidence="6">
    <location>
        <begin position="9"/>
        <end position="47"/>
    </location>
</feature>
<feature type="transmembrane region" description="Helical" evidence="7">
    <location>
        <begin position="256"/>
        <end position="277"/>
    </location>
</feature>
<evidence type="ECO:0000313" key="9">
    <source>
        <dbReference type="EMBL" id="CAH1173995.1"/>
    </source>
</evidence>
<organism evidence="9 10">
    <name type="scientific">Phaedon cochleariae</name>
    <name type="common">Mustard beetle</name>
    <dbReference type="NCBI Taxonomy" id="80249"/>
    <lineage>
        <taxon>Eukaryota</taxon>
        <taxon>Metazoa</taxon>
        <taxon>Ecdysozoa</taxon>
        <taxon>Arthropoda</taxon>
        <taxon>Hexapoda</taxon>
        <taxon>Insecta</taxon>
        <taxon>Pterygota</taxon>
        <taxon>Neoptera</taxon>
        <taxon>Endopterygota</taxon>
        <taxon>Coleoptera</taxon>
        <taxon>Polyphaga</taxon>
        <taxon>Cucujiformia</taxon>
        <taxon>Chrysomeloidea</taxon>
        <taxon>Chrysomelidae</taxon>
        <taxon>Chrysomelinae</taxon>
        <taxon>Chrysomelini</taxon>
        <taxon>Phaedon</taxon>
    </lineage>
</organism>
<name>A0A9P0DT70_PHACE</name>
<feature type="transmembrane region" description="Helical" evidence="7">
    <location>
        <begin position="357"/>
        <end position="376"/>
    </location>
</feature>
<feature type="transmembrane region" description="Helical" evidence="7">
    <location>
        <begin position="324"/>
        <end position="350"/>
    </location>
</feature>
<evidence type="ECO:0000256" key="5">
    <source>
        <dbReference type="ARBA" id="ARBA00023136"/>
    </source>
</evidence>
<evidence type="ECO:0000313" key="10">
    <source>
        <dbReference type="Proteomes" id="UP001153737"/>
    </source>
</evidence>
<feature type="transmembrane region" description="Helical" evidence="7">
    <location>
        <begin position="382"/>
        <end position="401"/>
    </location>
</feature>
<keyword evidence="4 7" id="KW-1133">Transmembrane helix</keyword>
<feature type="transmembrane region" description="Helical" evidence="7">
    <location>
        <begin position="145"/>
        <end position="171"/>
    </location>
</feature>
<evidence type="ECO:0000256" key="1">
    <source>
        <dbReference type="ARBA" id="ARBA00004141"/>
    </source>
</evidence>
<evidence type="ECO:0000256" key="4">
    <source>
        <dbReference type="ARBA" id="ARBA00022989"/>
    </source>
</evidence>
<dbReference type="GO" id="GO:1902600">
    <property type="term" value="P:proton transmembrane transport"/>
    <property type="evidence" value="ECO:0007669"/>
    <property type="project" value="InterPro"/>
</dbReference>
<evidence type="ECO:0000256" key="2">
    <source>
        <dbReference type="ARBA" id="ARBA00007367"/>
    </source>
</evidence>
<dbReference type="PANTHER" id="PTHR31102">
    <property type="match status" value="1"/>
</dbReference>
<sequence length="601" mass="65342">MLNSKEDNQPTISSPNIARNSPFANQDQDQNQDGHLSRSRMISTSSYAERGPTRKKSTFHRIHEVESGHSSGRSWWFDLCIKCNSEDEAQHSWQPSFWPNFCPHPFCPSYRQVSRIVSLVLIGSFSWCILFSIIGNAAAPPNGKLFQLILLSICAHIGGWLIGLTTLPALIGMLFTGLLLQNIGVVDINESFSDINKHLSDVALVIILTRAGLDLDPKALKKLKFTVLKLGLVPWLTEAGVVVIFSKYLLGIDWKFGILLGSIIAAVAPAVVVPCLFRLRSKGYGVAKGIPTLIIAVASIDDALSVAIFGIIKGIVFSNSSITTGVLLGMVSIVAGIGSGVIWGIFCNYFPERNDPFVTPLRILLLLTGGMGAVFGSDLIGYGGAGPLACVAAAFVAITCWSRNDWDIEDNPAATAFEIFWMIFQPILFGITGARIKLHELDGNVVLLALGMLLASGLMRMLVTGVIGIGCSLNLKEKVFVSIAWMCKAIVQAALGPVALNMIKKNNDTSDTQIGQRILTTCILSIILTAPTGALLTTLLGPHLLTKTKLIPEVMMNQRKRSRKMSFRDISPLDTDEEKVEQVEKHKMSVVVEENDENLIA</sequence>
<protein>
    <recommendedName>
        <fullName evidence="8">Cation/H+ exchanger transmembrane domain-containing protein</fullName>
    </recommendedName>
</protein>
<dbReference type="Pfam" id="PF00999">
    <property type="entry name" value="Na_H_Exchanger"/>
    <property type="match status" value="1"/>
</dbReference>
<gene>
    <name evidence="9" type="ORF">PHAECO_LOCUS10223</name>
</gene>
<evidence type="ECO:0000256" key="7">
    <source>
        <dbReference type="SAM" id="Phobius"/>
    </source>
</evidence>
<dbReference type="AlphaFoldDB" id="A0A9P0DT70"/>
<evidence type="ECO:0000259" key="8">
    <source>
        <dbReference type="Pfam" id="PF00999"/>
    </source>
</evidence>
<dbReference type="OrthoDB" id="423807at2759"/>
<keyword evidence="5 7" id="KW-0472">Membrane</keyword>
<feature type="transmembrane region" description="Helical" evidence="7">
    <location>
        <begin position="445"/>
        <end position="467"/>
    </location>
</feature>
<feature type="transmembrane region" description="Helical" evidence="7">
    <location>
        <begin position="116"/>
        <end position="139"/>
    </location>
</feature>
<dbReference type="PANTHER" id="PTHR31102:SF1">
    <property type="entry name" value="CATION_H+ EXCHANGER DOMAIN-CONTAINING PROTEIN"/>
    <property type="match status" value="1"/>
</dbReference>
<evidence type="ECO:0000256" key="3">
    <source>
        <dbReference type="ARBA" id="ARBA00022692"/>
    </source>
</evidence>
<keyword evidence="10" id="KW-1185">Reference proteome</keyword>
<comment type="subcellular location">
    <subcellularLocation>
        <location evidence="1">Membrane</location>
        <topology evidence="1">Multi-pass membrane protein</topology>
    </subcellularLocation>
</comment>
<evidence type="ECO:0000256" key="6">
    <source>
        <dbReference type="SAM" id="MobiDB-lite"/>
    </source>
</evidence>
<proteinExistence type="inferred from homology"/>
<dbReference type="EMBL" id="OU896712">
    <property type="protein sequence ID" value="CAH1173995.1"/>
    <property type="molecule type" value="Genomic_DNA"/>
</dbReference>
<dbReference type="GO" id="GO:0016020">
    <property type="term" value="C:membrane"/>
    <property type="evidence" value="ECO:0007669"/>
    <property type="project" value="UniProtKB-SubCell"/>
</dbReference>
<reference evidence="9" key="2">
    <citation type="submission" date="2022-10" db="EMBL/GenBank/DDBJ databases">
        <authorList>
            <consortium name="ENA_rothamsted_submissions"/>
            <consortium name="culmorum"/>
            <person name="King R."/>
        </authorList>
    </citation>
    <scope>NUCLEOTIDE SEQUENCE</scope>
</reference>
<feature type="transmembrane region" description="Helical" evidence="7">
    <location>
        <begin position="413"/>
        <end position="433"/>
    </location>
</feature>
<dbReference type="Proteomes" id="UP001153737">
    <property type="component" value="Chromosome 6"/>
</dbReference>
<dbReference type="Gene3D" id="1.20.1530.20">
    <property type="match status" value="1"/>
</dbReference>
<dbReference type="GO" id="GO:0015297">
    <property type="term" value="F:antiporter activity"/>
    <property type="evidence" value="ECO:0007669"/>
    <property type="project" value="InterPro"/>
</dbReference>